<name>A8PGV6_COPC7</name>
<dbReference type="Proteomes" id="UP000001861">
    <property type="component" value="Unassembled WGS sequence"/>
</dbReference>
<comment type="caution">
    <text evidence="2">The sequence shown here is derived from an EMBL/GenBank/DDBJ whole genome shotgun (WGS) entry which is preliminary data.</text>
</comment>
<proteinExistence type="predicted"/>
<dbReference type="GeneID" id="6017967"/>
<dbReference type="HOGENOM" id="CLU_086088_0_0_1"/>
<organism evidence="2 3">
    <name type="scientific">Coprinopsis cinerea (strain Okayama-7 / 130 / ATCC MYA-4618 / FGSC 9003)</name>
    <name type="common">Inky cap fungus</name>
    <name type="synonym">Hormographiella aspergillata</name>
    <dbReference type="NCBI Taxonomy" id="240176"/>
    <lineage>
        <taxon>Eukaryota</taxon>
        <taxon>Fungi</taxon>
        <taxon>Dikarya</taxon>
        <taxon>Basidiomycota</taxon>
        <taxon>Agaricomycotina</taxon>
        <taxon>Agaricomycetes</taxon>
        <taxon>Agaricomycetidae</taxon>
        <taxon>Agaricales</taxon>
        <taxon>Agaricineae</taxon>
        <taxon>Psathyrellaceae</taxon>
        <taxon>Coprinopsis</taxon>
    </lineage>
</organism>
<dbReference type="RefSeq" id="XP_001841289.2">
    <property type="nucleotide sequence ID" value="XM_001841237.2"/>
</dbReference>
<dbReference type="InParanoid" id="A8PGV6"/>
<sequence length="253" mass="29062">MLLESAPITVLKDLSIPQAQRLLNYISSRLRSCAFCLDACREEIDRVDGLFDACWRQFKVDLRWRLLPQYPPPKDSPTPQIATWWIPGEGTIAPQNLSVSDLLDAWSHEDQELWAPWHFHKIAIHPWDDQRMLPFVESYKIMEERMLSAETEMRSAMEAMDVFKSSCDRLPEGLRRKLVRTPPQSPKSPWGPGTGWGSPLGPMTSSWDNSGSTFQAAPEDTVDRMDEEEVIEQLDRVELVDVNFSVVHPSHFQ</sequence>
<dbReference type="EMBL" id="AACS02000006">
    <property type="protein sequence ID" value="EAU80528.2"/>
    <property type="molecule type" value="Genomic_DNA"/>
</dbReference>
<dbReference type="KEGG" id="cci:CC1G_15491"/>
<evidence type="ECO:0000256" key="1">
    <source>
        <dbReference type="SAM" id="MobiDB-lite"/>
    </source>
</evidence>
<dbReference type="AlphaFoldDB" id="A8PGV6"/>
<gene>
    <name evidence="2" type="ORF">CC1G_15491</name>
</gene>
<accession>A8PGV6</accession>
<protein>
    <submittedName>
        <fullName evidence="2">Uncharacterized protein</fullName>
    </submittedName>
</protein>
<feature type="compositionally biased region" description="Polar residues" evidence="1">
    <location>
        <begin position="203"/>
        <end position="215"/>
    </location>
</feature>
<evidence type="ECO:0000313" key="2">
    <source>
        <dbReference type="EMBL" id="EAU80528.2"/>
    </source>
</evidence>
<feature type="region of interest" description="Disordered" evidence="1">
    <location>
        <begin position="179"/>
        <end position="222"/>
    </location>
</feature>
<evidence type="ECO:0000313" key="3">
    <source>
        <dbReference type="Proteomes" id="UP000001861"/>
    </source>
</evidence>
<reference evidence="2 3" key="1">
    <citation type="journal article" date="2010" name="Proc. Natl. Acad. Sci. U.S.A.">
        <title>Insights into evolution of multicellular fungi from the assembled chromosomes of the mushroom Coprinopsis cinerea (Coprinus cinereus).</title>
        <authorList>
            <person name="Stajich J.E."/>
            <person name="Wilke S.K."/>
            <person name="Ahren D."/>
            <person name="Au C.H."/>
            <person name="Birren B.W."/>
            <person name="Borodovsky M."/>
            <person name="Burns C."/>
            <person name="Canback B."/>
            <person name="Casselton L.A."/>
            <person name="Cheng C.K."/>
            <person name="Deng J."/>
            <person name="Dietrich F.S."/>
            <person name="Fargo D.C."/>
            <person name="Farman M.L."/>
            <person name="Gathman A.C."/>
            <person name="Goldberg J."/>
            <person name="Guigo R."/>
            <person name="Hoegger P.J."/>
            <person name="Hooker J.B."/>
            <person name="Huggins A."/>
            <person name="James T.Y."/>
            <person name="Kamada T."/>
            <person name="Kilaru S."/>
            <person name="Kodira C."/>
            <person name="Kues U."/>
            <person name="Kupfer D."/>
            <person name="Kwan H.S."/>
            <person name="Lomsadze A."/>
            <person name="Li W."/>
            <person name="Lilly W.W."/>
            <person name="Ma L.J."/>
            <person name="Mackey A.J."/>
            <person name="Manning G."/>
            <person name="Martin F."/>
            <person name="Muraguchi H."/>
            <person name="Natvig D.O."/>
            <person name="Palmerini H."/>
            <person name="Ramesh M.A."/>
            <person name="Rehmeyer C.J."/>
            <person name="Roe B.A."/>
            <person name="Shenoy N."/>
            <person name="Stanke M."/>
            <person name="Ter-Hovhannisyan V."/>
            <person name="Tunlid A."/>
            <person name="Velagapudi R."/>
            <person name="Vision T.J."/>
            <person name="Zeng Q."/>
            <person name="Zolan M.E."/>
            <person name="Pukkila P.J."/>
        </authorList>
    </citation>
    <scope>NUCLEOTIDE SEQUENCE [LARGE SCALE GENOMIC DNA]</scope>
    <source>
        <strain evidence="3">Okayama-7 / 130 / ATCC MYA-4618 / FGSC 9003</strain>
    </source>
</reference>
<keyword evidence="3" id="KW-1185">Reference proteome</keyword>
<dbReference type="VEuPathDB" id="FungiDB:CC1G_15491"/>